<dbReference type="EMBL" id="JAFNEN010000595">
    <property type="protein sequence ID" value="KAG8179955.1"/>
    <property type="molecule type" value="Genomic_DNA"/>
</dbReference>
<evidence type="ECO:0000313" key="2">
    <source>
        <dbReference type="Proteomes" id="UP000827092"/>
    </source>
</evidence>
<accession>A0AAV6U6Y7</accession>
<dbReference type="AlphaFoldDB" id="A0AAV6U6Y7"/>
<organism evidence="1 2">
    <name type="scientific">Oedothorax gibbosus</name>
    <dbReference type="NCBI Taxonomy" id="931172"/>
    <lineage>
        <taxon>Eukaryota</taxon>
        <taxon>Metazoa</taxon>
        <taxon>Ecdysozoa</taxon>
        <taxon>Arthropoda</taxon>
        <taxon>Chelicerata</taxon>
        <taxon>Arachnida</taxon>
        <taxon>Araneae</taxon>
        <taxon>Araneomorphae</taxon>
        <taxon>Entelegynae</taxon>
        <taxon>Araneoidea</taxon>
        <taxon>Linyphiidae</taxon>
        <taxon>Erigoninae</taxon>
        <taxon>Oedothorax</taxon>
    </lineage>
</organism>
<gene>
    <name evidence="1" type="ORF">JTE90_015404</name>
</gene>
<sequence>MPKWRPVTGTSRSPFHIPSENVLLTGSIASYRLHETLGEWSADAREFEMECFLLFWNLKERRSRTRLIAVFLGLKRREEGNND</sequence>
<proteinExistence type="predicted"/>
<comment type="caution">
    <text evidence="1">The sequence shown here is derived from an EMBL/GenBank/DDBJ whole genome shotgun (WGS) entry which is preliminary data.</text>
</comment>
<dbReference type="Proteomes" id="UP000827092">
    <property type="component" value="Unassembled WGS sequence"/>
</dbReference>
<evidence type="ECO:0000313" key="1">
    <source>
        <dbReference type="EMBL" id="KAG8179955.1"/>
    </source>
</evidence>
<reference evidence="1 2" key="1">
    <citation type="journal article" date="2022" name="Nat. Ecol. Evol.">
        <title>A masculinizing supergene underlies an exaggerated male reproductive morph in a spider.</title>
        <authorList>
            <person name="Hendrickx F."/>
            <person name="De Corte Z."/>
            <person name="Sonet G."/>
            <person name="Van Belleghem S.M."/>
            <person name="Kostlbacher S."/>
            <person name="Vangestel C."/>
        </authorList>
    </citation>
    <scope>NUCLEOTIDE SEQUENCE [LARGE SCALE GENOMIC DNA]</scope>
    <source>
        <strain evidence="1">W744_W776</strain>
    </source>
</reference>
<name>A0AAV6U6Y7_9ARAC</name>
<keyword evidence="2" id="KW-1185">Reference proteome</keyword>
<protein>
    <submittedName>
        <fullName evidence="1">Uncharacterized protein</fullName>
    </submittedName>
</protein>